<sequence length="438" mass="51740">MVSNYKMNTKETRRSKPRSKLFPSPNGKVIPLSENASELLKRQFERTHILDSRFFPEFEKESEYEHFSRMVEIMRDAEISSHIIYAYVKTGRMVTEENIQFLSEEDIDEWNHFINESEKFEGDFNNLIENALCELSTDISCPDLPKEALELLFDIYKFHPILVERCRDTFVSNIMIDTVRNGIMAILAEIKDVTGRFDLDGSDLINCVFSPNKPILETGMYSLGDINEQKGVHYIFLGFILAIRNQFFHRDIYLKNPYLVLQYLSYSKRTGKLRRSFLKTSISVDTIKKVILGWKISQKTDHDVKHAKTLIRQSNRSRKSRCYVMDKGYDSEEIHTLIREEIKADSIVPLRERKRKRINGKYRKQLNKDFDKIKYNRRNIVETIISVVKRKFGETLRARKVRNQVKEVKVKLIVYNINKKVIQLLWIKLRISTEPIFL</sequence>
<dbReference type="GO" id="GO:0003677">
    <property type="term" value="F:DNA binding"/>
    <property type="evidence" value="ECO:0007669"/>
    <property type="project" value="InterPro"/>
</dbReference>
<reference evidence="4 5" key="1">
    <citation type="journal article" date="2016" name="Int. J. Syst. Evol. Microbiol.">
        <title>Methanosarcina flavescens sp. nov., a methanogenic archaeon isolated from a full-scale anaerobic digester.</title>
        <authorList>
            <person name="Kern T."/>
            <person name="Fischer M.A."/>
            <person name="Deppenmeier U."/>
            <person name="Schmitz R.A."/>
            <person name="Rother M."/>
        </authorList>
    </citation>
    <scope>NUCLEOTIDE SEQUENCE [LARGE SCALE GENOMIC DNA]</scope>
    <source>
        <strain evidence="4 5">E03.2</strain>
    </source>
</reference>
<feature type="region of interest" description="Disordered" evidence="1">
    <location>
        <begin position="1"/>
        <end position="24"/>
    </location>
</feature>
<evidence type="ECO:0000259" key="3">
    <source>
        <dbReference type="Pfam" id="PF09509"/>
    </source>
</evidence>
<dbReference type="Pfam" id="PF09509">
    <property type="entry name" value="Hypoth_Ymh"/>
    <property type="match status" value="1"/>
</dbReference>
<dbReference type="Pfam" id="PF01609">
    <property type="entry name" value="DDE_Tnp_1"/>
    <property type="match status" value="1"/>
</dbReference>
<evidence type="ECO:0000313" key="4">
    <source>
        <dbReference type="EMBL" id="AYK14601.1"/>
    </source>
</evidence>
<feature type="domain" description="Transposase IS4-like" evidence="2">
    <location>
        <begin position="266"/>
        <end position="417"/>
    </location>
</feature>
<dbReference type="Proteomes" id="UP000053087">
    <property type="component" value="Chromosome"/>
</dbReference>
<evidence type="ECO:0008006" key="6">
    <source>
        <dbReference type="Google" id="ProtNLM"/>
    </source>
</evidence>
<accession>A0A660HQN1</accession>
<feature type="domain" description="Conserved hypothetical protein CHP02391" evidence="3">
    <location>
        <begin position="157"/>
        <end position="264"/>
    </location>
</feature>
<dbReference type="AlphaFoldDB" id="A0A660HQN1"/>
<dbReference type="GO" id="GO:0006313">
    <property type="term" value="P:DNA transposition"/>
    <property type="evidence" value="ECO:0007669"/>
    <property type="project" value="InterPro"/>
</dbReference>
<evidence type="ECO:0000313" key="5">
    <source>
        <dbReference type="Proteomes" id="UP000053087"/>
    </source>
</evidence>
<dbReference type="EMBL" id="CP032683">
    <property type="protein sequence ID" value="AYK14601.1"/>
    <property type="molecule type" value="Genomic_DNA"/>
</dbReference>
<gene>
    <name evidence="4" type="ORF">AOB57_004810</name>
</gene>
<name>A0A660HQN1_9EURY</name>
<dbReference type="InterPro" id="IPR002559">
    <property type="entry name" value="Transposase_11"/>
</dbReference>
<dbReference type="GO" id="GO:0004803">
    <property type="term" value="F:transposase activity"/>
    <property type="evidence" value="ECO:0007669"/>
    <property type="project" value="InterPro"/>
</dbReference>
<dbReference type="KEGG" id="mfz:AOB57_004810"/>
<proteinExistence type="predicted"/>
<keyword evidence="5" id="KW-1185">Reference proteome</keyword>
<dbReference type="InterPro" id="IPR012654">
    <property type="entry name" value="CHP02391"/>
</dbReference>
<protein>
    <recommendedName>
        <fullName evidence="6">Transposase IS4-like domain-containing protein</fullName>
    </recommendedName>
</protein>
<evidence type="ECO:0000256" key="1">
    <source>
        <dbReference type="SAM" id="MobiDB-lite"/>
    </source>
</evidence>
<evidence type="ECO:0000259" key="2">
    <source>
        <dbReference type="Pfam" id="PF01609"/>
    </source>
</evidence>
<organism evidence="4 5">
    <name type="scientific">Methanosarcina flavescens</name>
    <dbReference type="NCBI Taxonomy" id="1715806"/>
    <lineage>
        <taxon>Archaea</taxon>
        <taxon>Methanobacteriati</taxon>
        <taxon>Methanobacteriota</taxon>
        <taxon>Stenosarchaea group</taxon>
        <taxon>Methanomicrobia</taxon>
        <taxon>Methanosarcinales</taxon>
        <taxon>Methanosarcinaceae</taxon>
        <taxon>Methanosarcina</taxon>
    </lineage>
</organism>